<accession>A0ABN1CX95</accession>
<dbReference type="EMBL" id="BAAAEN010000031">
    <property type="protein sequence ID" value="GAA0528594.1"/>
    <property type="molecule type" value="Genomic_DNA"/>
</dbReference>
<evidence type="ECO:0000313" key="3">
    <source>
        <dbReference type="Proteomes" id="UP001501706"/>
    </source>
</evidence>
<dbReference type="PANTHER" id="PTHR34504">
    <property type="entry name" value="ANTITOXIN HICB"/>
    <property type="match status" value="1"/>
</dbReference>
<dbReference type="Pfam" id="PF15919">
    <property type="entry name" value="HicB_lk_antitox"/>
    <property type="match status" value="1"/>
</dbReference>
<dbReference type="SUPFAM" id="SSF143100">
    <property type="entry name" value="TTHA1013/TTHA0281-like"/>
    <property type="match status" value="1"/>
</dbReference>
<dbReference type="PANTHER" id="PTHR34504:SF4">
    <property type="entry name" value="ANTITOXIN HICB"/>
    <property type="match status" value="1"/>
</dbReference>
<feature type="domain" description="HicB-like antitoxin of toxin-antitoxin system" evidence="1">
    <location>
        <begin position="4"/>
        <end position="63"/>
    </location>
</feature>
<proteinExistence type="predicted"/>
<dbReference type="Gene3D" id="3.30.160.250">
    <property type="match status" value="1"/>
</dbReference>
<name>A0ABN1CX95_9BURK</name>
<dbReference type="InterPro" id="IPR031807">
    <property type="entry name" value="HicB-like"/>
</dbReference>
<dbReference type="InterPro" id="IPR035069">
    <property type="entry name" value="TTHA1013/TTHA0281-like"/>
</dbReference>
<dbReference type="InterPro" id="IPR051404">
    <property type="entry name" value="TA_system_antitoxin"/>
</dbReference>
<gene>
    <name evidence="2" type="primary">hicB</name>
    <name evidence="2" type="ORF">GCM10009097_52690</name>
</gene>
<keyword evidence="3" id="KW-1185">Reference proteome</keyword>
<evidence type="ECO:0000313" key="2">
    <source>
        <dbReference type="EMBL" id="GAA0528594.1"/>
    </source>
</evidence>
<dbReference type="Proteomes" id="UP001501706">
    <property type="component" value="Unassembled WGS sequence"/>
</dbReference>
<organism evidence="2 3">
    <name type="scientific">Pigmentiphaga daeguensis</name>
    <dbReference type="NCBI Taxonomy" id="414049"/>
    <lineage>
        <taxon>Bacteria</taxon>
        <taxon>Pseudomonadati</taxon>
        <taxon>Pseudomonadota</taxon>
        <taxon>Betaproteobacteria</taxon>
        <taxon>Burkholderiales</taxon>
        <taxon>Alcaligenaceae</taxon>
        <taxon>Pigmentiphaga</taxon>
    </lineage>
</organism>
<protein>
    <submittedName>
        <fullName evidence="2">Type II toxin-antitoxin system antitoxin HicB</fullName>
    </submittedName>
</protein>
<evidence type="ECO:0000259" key="1">
    <source>
        <dbReference type="Pfam" id="PF15919"/>
    </source>
</evidence>
<sequence length="139" mass="15727">MLKYPYTLIPDTNGTLLVQFPDVPEALTVGDTPEEARLNAKEALEAALEIYFDQKRPIPMPSICRREDESILLPALVTAKVLLANEMIVQGIRKTELAHKMDMHMPQIDRLLDLRHSSKIETVEAALRQLGRRLDVQLA</sequence>
<comment type="caution">
    <text evidence="2">The sequence shown here is derived from an EMBL/GenBank/DDBJ whole genome shotgun (WGS) entry which is preliminary data.</text>
</comment>
<dbReference type="RefSeq" id="WP_343928504.1">
    <property type="nucleotide sequence ID" value="NZ_BAAAEN010000031.1"/>
</dbReference>
<reference evidence="2 3" key="1">
    <citation type="journal article" date="2019" name="Int. J. Syst. Evol. Microbiol.">
        <title>The Global Catalogue of Microorganisms (GCM) 10K type strain sequencing project: providing services to taxonomists for standard genome sequencing and annotation.</title>
        <authorList>
            <consortium name="The Broad Institute Genomics Platform"/>
            <consortium name="The Broad Institute Genome Sequencing Center for Infectious Disease"/>
            <person name="Wu L."/>
            <person name="Ma J."/>
        </authorList>
    </citation>
    <scope>NUCLEOTIDE SEQUENCE [LARGE SCALE GENOMIC DNA]</scope>
    <source>
        <strain evidence="2 3">JCM 14330</strain>
    </source>
</reference>